<dbReference type="EMBL" id="JAWJZY010000002">
    <property type="protein sequence ID" value="MEE8658511.1"/>
    <property type="molecule type" value="Genomic_DNA"/>
</dbReference>
<gene>
    <name evidence="1" type="ORF">DOFOFD_05755</name>
</gene>
<reference evidence="1 2" key="1">
    <citation type="submission" date="2023-10" db="EMBL/GenBank/DDBJ databases">
        <title>Sorlinia euscelidii gen. nov., sp. nov., an acetic acid bacteria isolated from the gut of Euscelidius variegatus emitter.</title>
        <authorList>
            <person name="Michoud G."/>
            <person name="Marasco R."/>
            <person name="Seferji K."/>
            <person name="Gonella E."/>
            <person name="Garuglieri E."/>
            <person name="Alma A."/>
            <person name="Mapelli F."/>
            <person name="Borin S."/>
            <person name="Daffonchio D."/>
            <person name="Crotti E."/>
        </authorList>
    </citation>
    <scope>NUCLEOTIDE SEQUENCE [LARGE SCALE GENOMIC DNA]</scope>
    <source>
        <strain evidence="1 2">EV16P</strain>
    </source>
</reference>
<organism evidence="1 2">
    <name type="scientific">Sorlinia euscelidii</name>
    <dbReference type="NCBI Taxonomy" id="3081148"/>
    <lineage>
        <taxon>Bacteria</taxon>
        <taxon>Pseudomonadati</taxon>
        <taxon>Pseudomonadota</taxon>
        <taxon>Alphaproteobacteria</taxon>
        <taxon>Acetobacterales</taxon>
        <taxon>Acetobacteraceae</taxon>
        <taxon>Sorlinia</taxon>
    </lineage>
</organism>
<protein>
    <submittedName>
        <fullName evidence="1">Baseplate-J domain-containing protein</fullName>
    </submittedName>
</protein>
<name>A0ABU7U365_9PROT</name>
<evidence type="ECO:0000313" key="2">
    <source>
        <dbReference type="Proteomes" id="UP001312908"/>
    </source>
</evidence>
<dbReference type="Proteomes" id="UP001312908">
    <property type="component" value="Unassembled WGS sequence"/>
</dbReference>
<proteinExistence type="predicted"/>
<comment type="caution">
    <text evidence="1">The sequence shown here is derived from an EMBL/GenBank/DDBJ whole genome shotgun (WGS) entry which is preliminary data.</text>
</comment>
<keyword evidence="2" id="KW-1185">Reference proteome</keyword>
<dbReference type="RefSeq" id="WP_394819430.1">
    <property type="nucleotide sequence ID" value="NZ_JAWJZY010000002.1"/>
</dbReference>
<evidence type="ECO:0000313" key="1">
    <source>
        <dbReference type="EMBL" id="MEE8658511.1"/>
    </source>
</evidence>
<accession>A0ABU7U365</accession>
<sequence length="410" mass="42470">MSSSNYDSSIPRPELTEAGFVAPSEQDILSGALADMNAALGGQANLALNTPQGQLAVSLTAILGDVYASILGVFNGMDPAANSGRMQEAIGRIYFLTRRPATATIVDAQLTTTGGGQTIAAGTSVAIDRNGNIYAPSSDIVLPSAPGQVNISLTCQTLGAIICPVGALTLYQAGLGITSLTNNEVGLTGLEAESRAEFETRREQSVSANSIGQNAAILGAILSQSDVDDAFVVDNPAGHESEVKGVTLAPYSLYVVVQGGVDANIARAIIAHKSPGCAMQGGISVQVKDENTAYHGNNPVYTVNFDRVQAVPLYISVKLARPSILVPQDAPERAIKALMNHLTNSETRPRIGATIYASRLATVVNALGDWAEVLDLSLGTDADVGKSSLTLPINQVLAPDASKITVTIEG</sequence>